<evidence type="ECO:0000256" key="1">
    <source>
        <dbReference type="SAM" id="SignalP"/>
    </source>
</evidence>
<gene>
    <name evidence="2" type="ORF">OBO34_16950</name>
</gene>
<feature type="signal peptide" evidence="1">
    <location>
        <begin position="1"/>
        <end position="20"/>
    </location>
</feature>
<keyword evidence="1" id="KW-0732">Signal</keyword>
<dbReference type="RefSeq" id="WP_148394746.1">
    <property type="nucleotide sequence ID" value="NZ_JAJAGH010000003.1"/>
</dbReference>
<proteinExistence type="predicted"/>
<evidence type="ECO:0000313" key="2">
    <source>
        <dbReference type="EMBL" id="MCU7380031.1"/>
    </source>
</evidence>
<accession>A0A9J6QX07</accession>
<name>A0A9J6QX07_9FIRM</name>
<feature type="chain" id="PRO_5039938116" evidence="1">
    <location>
        <begin position="21"/>
        <end position="59"/>
    </location>
</feature>
<sequence>MLKKCIAIFMVFFLGTSALIAVDRSCSETTGRGGNSGLAVTKTEDGKIGVSFFGLEGKL</sequence>
<dbReference type="AlphaFoldDB" id="A0A9J6QX07"/>
<comment type="caution">
    <text evidence="2">The sequence shown here is derived from an EMBL/GenBank/DDBJ whole genome shotgun (WGS) entry which is preliminary data.</text>
</comment>
<dbReference type="EMBL" id="JAOSHN010000007">
    <property type="protein sequence ID" value="MCU7380031.1"/>
    <property type="molecule type" value="Genomic_DNA"/>
</dbReference>
<protein>
    <submittedName>
        <fullName evidence="2">Uncharacterized protein</fullName>
    </submittedName>
</protein>
<evidence type="ECO:0000313" key="3">
    <source>
        <dbReference type="Proteomes" id="UP001065549"/>
    </source>
</evidence>
<reference evidence="2" key="1">
    <citation type="submission" date="2022-09" db="EMBL/GenBank/DDBJ databases">
        <title>Culturomic study of gut microbiota in children with autism spectrum disorder.</title>
        <authorList>
            <person name="Efimov B.A."/>
            <person name="Chaplin A.V."/>
            <person name="Sokolova S.R."/>
            <person name="Pikina A.P."/>
            <person name="Korzhanova M."/>
            <person name="Belova V."/>
            <person name="Korostin D."/>
        </authorList>
    </citation>
    <scope>NUCLEOTIDE SEQUENCE</scope>
    <source>
        <strain evidence="2">ASD5510</strain>
    </source>
</reference>
<keyword evidence="3" id="KW-1185">Reference proteome</keyword>
<dbReference type="Proteomes" id="UP001065549">
    <property type="component" value="Unassembled WGS sequence"/>
</dbReference>
<organism evidence="2 3">
    <name type="scientific">Hominibacterium faecale</name>
    <dbReference type="NCBI Taxonomy" id="2839743"/>
    <lineage>
        <taxon>Bacteria</taxon>
        <taxon>Bacillati</taxon>
        <taxon>Bacillota</taxon>
        <taxon>Clostridia</taxon>
        <taxon>Peptostreptococcales</taxon>
        <taxon>Anaerovoracaceae</taxon>
        <taxon>Hominibacterium</taxon>
    </lineage>
</organism>